<name>A0AA88AK45_FICCA</name>
<dbReference type="AlphaFoldDB" id="A0AA88AK45"/>
<keyword evidence="1" id="KW-0812">Transmembrane</keyword>
<evidence type="ECO:0000313" key="2">
    <source>
        <dbReference type="EMBL" id="GMN56924.1"/>
    </source>
</evidence>
<keyword evidence="1" id="KW-0472">Membrane</keyword>
<dbReference type="Proteomes" id="UP001187192">
    <property type="component" value="Unassembled WGS sequence"/>
</dbReference>
<evidence type="ECO:0000256" key="1">
    <source>
        <dbReference type="SAM" id="Phobius"/>
    </source>
</evidence>
<gene>
    <name evidence="2" type="ORF">TIFTF001_026040</name>
</gene>
<keyword evidence="3" id="KW-1185">Reference proteome</keyword>
<protein>
    <submittedName>
        <fullName evidence="2">Uncharacterized protein</fullName>
    </submittedName>
</protein>
<evidence type="ECO:0000313" key="3">
    <source>
        <dbReference type="Proteomes" id="UP001187192"/>
    </source>
</evidence>
<sequence>MSLSESRAVPWSCFYYAFEVLGFLFPSLPLEFRLVKEH</sequence>
<dbReference type="EMBL" id="BTGU01000067">
    <property type="protein sequence ID" value="GMN56924.1"/>
    <property type="molecule type" value="Genomic_DNA"/>
</dbReference>
<reference evidence="2" key="1">
    <citation type="submission" date="2023-07" db="EMBL/GenBank/DDBJ databases">
        <title>draft genome sequence of fig (Ficus carica).</title>
        <authorList>
            <person name="Takahashi T."/>
            <person name="Nishimura K."/>
        </authorList>
    </citation>
    <scope>NUCLEOTIDE SEQUENCE</scope>
</reference>
<feature type="transmembrane region" description="Helical" evidence="1">
    <location>
        <begin position="14"/>
        <end position="32"/>
    </location>
</feature>
<comment type="caution">
    <text evidence="2">The sequence shown here is derived from an EMBL/GenBank/DDBJ whole genome shotgun (WGS) entry which is preliminary data.</text>
</comment>
<accession>A0AA88AK45</accession>
<organism evidence="2 3">
    <name type="scientific">Ficus carica</name>
    <name type="common">Common fig</name>
    <dbReference type="NCBI Taxonomy" id="3494"/>
    <lineage>
        <taxon>Eukaryota</taxon>
        <taxon>Viridiplantae</taxon>
        <taxon>Streptophyta</taxon>
        <taxon>Embryophyta</taxon>
        <taxon>Tracheophyta</taxon>
        <taxon>Spermatophyta</taxon>
        <taxon>Magnoliopsida</taxon>
        <taxon>eudicotyledons</taxon>
        <taxon>Gunneridae</taxon>
        <taxon>Pentapetalae</taxon>
        <taxon>rosids</taxon>
        <taxon>fabids</taxon>
        <taxon>Rosales</taxon>
        <taxon>Moraceae</taxon>
        <taxon>Ficeae</taxon>
        <taxon>Ficus</taxon>
    </lineage>
</organism>
<keyword evidence="1" id="KW-1133">Transmembrane helix</keyword>
<proteinExistence type="predicted"/>